<evidence type="ECO:0000256" key="3">
    <source>
        <dbReference type="ARBA" id="ARBA00023163"/>
    </source>
</evidence>
<dbReference type="InterPro" id="IPR011075">
    <property type="entry name" value="TetR_C"/>
</dbReference>
<keyword evidence="1" id="KW-0805">Transcription regulation</keyword>
<dbReference type="SUPFAM" id="SSF46689">
    <property type="entry name" value="Homeodomain-like"/>
    <property type="match status" value="1"/>
</dbReference>
<dbReference type="InterPro" id="IPR001647">
    <property type="entry name" value="HTH_TetR"/>
</dbReference>
<evidence type="ECO:0000313" key="7">
    <source>
        <dbReference type="Proteomes" id="UP000509638"/>
    </source>
</evidence>
<evidence type="ECO:0000259" key="5">
    <source>
        <dbReference type="PROSITE" id="PS50977"/>
    </source>
</evidence>
<protein>
    <submittedName>
        <fullName evidence="6">TetR/AcrR family transcriptional regulator</fullName>
    </submittedName>
</protein>
<sequence length="184" mass="19728">MDEHRAGPRRSEQARLAVLGAAAELLAERGYENLTIEAIARRAGVGKQTIYRWWSSRAAILSEALLEGLIFRHQLSVRDTGDLRHDLAEWMQRVSGILDAPEGRVLLRSLLAAATEDPAIGALLRDQLSADGGVRARVVAHGDAGLPADDVGDAIAGWIVLQALMGSSPTPDSIRSLVRTLVPG</sequence>
<organism evidence="6 7">
    <name type="scientific">Microbacterium oleivorans</name>
    <dbReference type="NCBI Taxonomy" id="273677"/>
    <lineage>
        <taxon>Bacteria</taxon>
        <taxon>Bacillati</taxon>
        <taxon>Actinomycetota</taxon>
        <taxon>Actinomycetes</taxon>
        <taxon>Micrococcales</taxon>
        <taxon>Microbacteriaceae</taxon>
        <taxon>Microbacterium</taxon>
    </lineage>
</organism>
<evidence type="ECO:0000256" key="2">
    <source>
        <dbReference type="ARBA" id="ARBA00023125"/>
    </source>
</evidence>
<keyword evidence="3" id="KW-0804">Transcription</keyword>
<dbReference type="Pfam" id="PF16859">
    <property type="entry name" value="TetR_C_11"/>
    <property type="match status" value="1"/>
</dbReference>
<dbReference type="PANTHER" id="PTHR30055:SF148">
    <property type="entry name" value="TETR-FAMILY TRANSCRIPTIONAL REGULATOR"/>
    <property type="match status" value="1"/>
</dbReference>
<dbReference type="Pfam" id="PF00440">
    <property type="entry name" value="TetR_N"/>
    <property type="match status" value="1"/>
</dbReference>
<dbReference type="GO" id="GO:0003700">
    <property type="term" value="F:DNA-binding transcription factor activity"/>
    <property type="evidence" value="ECO:0007669"/>
    <property type="project" value="TreeGrafter"/>
</dbReference>
<reference evidence="6 7" key="1">
    <citation type="submission" date="2020-06" db="EMBL/GenBank/DDBJ databases">
        <authorList>
            <person name="Jo H."/>
        </authorList>
    </citation>
    <scope>NUCLEOTIDE SEQUENCE [LARGE SCALE GENOMIC DNA]</scope>
    <source>
        <strain evidence="6 7">I46</strain>
    </source>
</reference>
<proteinExistence type="predicted"/>
<feature type="DNA-binding region" description="H-T-H motif" evidence="4">
    <location>
        <begin position="35"/>
        <end position="54"/>
    </location>
</feature>
<feature type="domain" description="HTH tetR-type" evidence="5">
    <location>
        <begin position="12"/>
        <end position="72"/>
    </location>
</feature>
<name>A0A7D5JZP0_9MICO</name>
<dbReference type="InterPro" id="IPR050109">
    <property type="entry name" value="HTH-type_TetR-like_transc_reg"/>
</dbReference>
<dbReference type="PROSITE" id="PS50977">
    <property type="entry name" value="HTH_TETR_2"/>
    <property type="match status" value="1"/>
</dbReference>
<dbReference type="Gene3D" id="1.10.357.10">
    <property type="entry name" value="Tetracycline Repressor, domain 2"/>
    <property type="match status" value="1"/>
</dbReference>
<evidence type="ECO:0000256" key="4">
    <source>
        <dbReference type="PROSITE-ProRule" id="PRU00335"/>
    </source>
</evidence>
<dbReference type="AlphaFoldDB" id="A0A7D5JZP0"/>
<gene>
    <name evidence="6" type="ORF">HW566_12090</name>
</gene>
<dbReference type="Proteomes" id="UP000509638">
    <property type="component" value="Chromosome"/>
</dbReference>
<accession>A0A7D5JZP0</accession>
<dbReference type="EMBL" id="CP058316">
    <property type="protein sequence ID" value="QLD12443.1"/>
    <property type="molecule type" value="Genomic_DNA"/>
</dbReference>
<evidence type="ECO:0000313" key="6">
    <source>
        <dbReference type="EMBL" id="QLD12443.1"/>
    </source>
</evidence>
<dbReference type="GO" id="GO:0000976">
    <property type="term" value="F:transcription cis-regulatory region binding"/>
    <property type="evidence" value="ECO:0007669"/>
    <property type="project" value="TreeGrafter"/>
</dbReference>
<evidence type="ECO:0000256" key="1">
    <source>
        <dbReference type="ARBA" id="ARBA00023015"/>
    </source>
</evidence>
<dbReference type="RefSeq" id="WP_178013202.1">
    <property type="nucleotide sequence ID" value="NZ_CP058316.1"/>
</dbReference>
<dbReference type="PRINTS" id="PR00455">
    <property type="entry name" value="HTHTETR"/>
</dbReference>
<dbReference type="InterPro" id="IPR009057">
    <property type="entry name" value="Homeodomain-like_sf"/>
</dbReference>
<dbReference type="InterPro" id="IPR036271">
    <property type="entry name" value="Tet_transcr_reg_TetR-rel_C_sf"/>
</dbReference>
<keyword evidence="2 4" id="KW-0238">DNA-binding</keyword>
<dbReference type="PANTHER" id="PTHR30055">
    <property type="entry name" value="HTH-TYPE TRANSCRIPTIONAL REGULATOR RUTR"/>
    <property type="match status" value="1"/>
</dbReference>
<dbReference type="SUPFAM" id="SSF48498">
    <property type="entry name" value="Tetracyclin repressor-like, C-terminal domain"/>
    <property type="match status" value="1"/>
</dbReference>